<accession>A0A194VRP5</accession>
<dbReference type="PANTHER" id="PTHR21310:SF15">
    <property type="entry name" value="AMINOGLYCOSIDE PHOSPHOTRANSFERASE DOMAIN-CONTAINING PROTEIN"/>
    <property type="match status" value="1"/>
</dbReference>
<dbReference type="Gene3D" id="3.90.1200.10">
    <property type="match status" value="1"/>
</dbReference>
<dbReference type="Pfam" id="PF01636">
    <property type="entry name" value="APH"/>
    <property type="match status" value="1"/>
</dbReference>
<reference evidence="2" key="1">
    <citation type="submission" date="2014-12" db="EMBL/GenBank/DDBJ databases">
        <title>Genome Sequence of Valsa Canker Pathogens Uncovers a Specific Adaption of Colonization on Woody Bark.</title>
        <authorList>
            <person name="Yin Z."/>
            <person name="Liu H."/>
            <person name="Gao X."/>
            <person name="Li Z."/>
            <person name="Song N."/>
            <person name="Ke X."/>
            <person name="Dai Q."/>
            <person name="Wu Y."/>
            <person name="Sun Y."/>
            <person name="Xu J.-R."/>
            <person name="Kang Z.K."/>
            <person name="Wang L."/>
            <person name="Huang L."/>
        </authorList>
    </citation>
    <scope>NUCLEOTIDE SEQUENCE [LARGE SCALE GENOMIC DNA]</scope>
    <source>
        <strain evidence="2">03-8</strain>
    </source>
</reference>
<evidence type="ECO:0000313" key="2">
    <source>
        <dbReference type="EMBL" id="KUI66485.1"/>
    </source>
</evidence>
<organism evidence="2 3">
    <name type="scientific">Cytospora mali</name>
    <name type="common">Apple Valsa canker fungus</name>
    <name type="synonym">Valsa mali</name>
    <dbReference type="NCBI Taxonomy" id="578113"/>
    <lineage>
        <taxon>Eukaryota</taxon>
        <taxon>Fungi</taxon>
        <taxon>Dikarya</taxon>
        <taxon>Ascomycota</taxon>
        <taxon>Pezizomycotina</taxon>
        <taxon>Sordariomycetes</taxon>
        <taxon>Sordariomycetidae</taxon>
        <taxon>Diaporthales</taxon>
        <taxon>Cytosporaceae</taxon>
        <taxon>Cytospora</taxon>
    </lineage>
</organism>
<dbReference type="EMBL" id="CM003099">
    <property type="protein sequence ID" value="KUI66485.1"/>
    <property type="molecule type" value="Genomic_DNA"/>
</dbReference>
<dbReference type="PANTHER" id="PTHR21310">
    <property type="entry name" value="AMINOGLYCOSIDE PHOSPHOTRANSFERASE-RELATED-RELATED"/>
    <property type="match status" value="1"/>
</dbReference>
<evidence type="ECO:0000313" key="3">
    <source>
        <dbReference type="Proteomes" id="UP000078559"/>
    </source>
</evidence>
<dbReference type="SUPFAM" id="SSF56112">
    <property type="entry name" value="Protein kinase-like (PK-like)"/>
    <property type="match status" value="1"/>
</dbReference>
<sequence>MADEIGPDIVLPLVSPASHPGLAVDFPETSFFTTASPGVPRSLPAPSQVLARHDVKSPYIVVFKELKLVVKYGDSDEVRLEEAIVMRTIRKAFPDGPVPVPEVFGWRVVDGKNFIYMSLMPGVCLGDIWNSLSRADKRSICDSLGRVVSALGRLRQDASTRLIGSICGGKVQEKAFNNEPHKLGPFSSVQDFNKVLLTGPSDPFQFHFSANYSIRFAHGDLNVFNILVSDTHPIRITGIVDWEHSGWFPEYWEFCTMLHINRGQEIVAKEYLERIFRRRFDVEYIVVRQHL</sequence>
<gene>
    <name evidence="2" type="ORF">VM1G_02347</name>
</gene>
<feature type="domain" description="Aminoglycoside phosphotransferase" evidence="1">
    <location>
        <begin position="74"/>
        <end position="274"/>
    </location>
</feature>
<dbReference type="InterPro" id="IPR051678">
    <property type="entry name" value="AGP_Transferase"/>
</dbReference>
<dbReference type="OrthoDB" id="5404599at2759"/>
<dbReference type="SMR" id="A0A194VRP5"/>
<protein>
    <recommendedName>
        <fullName evidence="1">Aminoglycoside phosphotransferase domain-containing protein</fullName>
    </recommendedName>
</protein>
<dbReference type="AlphaFoldDB" id="A0A194VRP5"/>
<evidence type="ECO:0000259" key="1">
    <source>
        <dbReference type="Pfam" id="PF01636"/>
    </source>
</evidence>
<proteinExistence type="predicted"/>
<dbReference type="InterPro" id="IPR002575">
    <property type="entry name" value="Aminoglycoside_PTrfase"/>
</dbReference>
<keyword evidence="3" id="KW-1185">Reference proteome</keyword>
<dbReference type="Proteomes" id="UP000078559">
    <property type="component" value="Chromosome 2"/>
</dbReference>
<name>A0A194VRP5_CYTMA</name>
<dbReference type="InterPro" id="IPR011009">
    <property type="entry name" value="Kinase-like_dom_sf"/>
</dbReference>